<feature type="transmembrane region" description="Helical" evidence="7">
    <location>
        <begin position="358"/>
        <end position="391"/>
    </location>
</feature>
<feature type="transmembrane region" description="Helical" evidence="7">
    <location>
        <begin position="285"/>
        <end position="302"/>
    </location>
</feature>
<sequence>MTVSPRLAPPTLRSMAPSVFLPAMVFEIGNGAVIPVVAITAIDLGASTGTAGFLVALLGIGQLVGDLPAAALAARLGDRRAMVLAGVVSMAGMLGCFFAPSLAILGVCLFVLGMCSATFYLARQAYLTEVAPLNLRARALSMLGGSHRVGLFIGPFVGAAVIGLTSLRAAYVVAVVTAGIAALLLVVIPDIEPAGSGRVKAAAPVGAGQGLLATAKAHRRVLMTLGTAVLAIGATRAARQTVLPLWAVHIGLTAEATSLVFGIASAVDMALFYPAGKVMDRHGRLAIAVPSMLVLGGAIAVLPLTSGIVGLTVVAMVMSFGNGIGSGIVMTLGADVAPPDNRLRFLSMWRLMGDTGNAAGPVVVSVVAGFATLAAGIVAVGGVGLLAVAALLAWAPRYSPFATRAMVRAHRAVADAAS</sequence>
<proteinExistence type="predicted"/>
<evidence type="ECO:0000313" key="10">
    <source>
        <dbReference type="Proteomes" id="UP001597182"/>
    </source>
</evidence>
<gene>
    <name evidence="9" type="ORF">ACFQ34_25555</name>
</gene>
<dbReference type="Pfam" id="PF07690">
    <property type="entry name" value="MFS_1"/>
    <property type="match status" value="1"/>
</dbReference>
<dbReference type="RefSeq" id="WP_339120903.1">
    <property type="nucleotide sequence ID" value="NZ_BAABKS010000090.1"/>
</dbReference>
<keyword evidence="2" id="KW-0813">Transport</keyword>
<feature type="transmembrane region" description="Helical" evidence="7">
    <location>
        <begin position="54"/>
        <end position="74"/>
    </location>
</feature>
<organism evidence="9 10">
    <name type="scientific">Pseudonocardia benzenivorans</name>
    <dbReference type="NCBI Taxonomy" id="228005"/>
    <lineage>
        <taxon>Bacteria</taxon>
        <taxon>Bacillati</taxon>
        <taxon>Actinomycetota</taxon>
        <taxon>Actinomycetes</taxon>
        <taxon>Pseudonocardiales</taxon>
        <taxon>Pseudonocardiaceae</taxon>
        <taxon>Pseudonocardia</taxon>
    </lineage>
</organism>
<dbReference type="Gene3D" id="1.20.1250.20">
    <property type="entry name" value="MFS general substrate transporter like domains"/>
    <property type="match status" value="2"/>
</dbReference>
<evidence type="ECO:0000256" key="5">
    <source>
        <dbReference type="ARBA" id="ARBA00022989"/>
    </source>
</evidence>
<feature type="transmembrane region" description="Helical" evidence="7">
    <location>
        <begin position="20"/>
        <end position="42"/>
    </location>
</feature>
<dbReference type="InterPro" id="IPR050171">
    <property type="entry name" value="MFS_Transporters"/>
</dbReference>
<dbReference type="InterPro" id="IPR020846">
    <property type="entry name" value="MFS_dom"/>
</dbReference>
<dbReference type="Proteomes" id="UP001597182">
    <property type="component" value="Unassembled WGS sequence"/>
</dbReference>
<name>A0ABW3VQN8_9PSEU</name>
<evidence type="ECO:0000256" key="4">
    <source>
        <dbReference type="ARBA" id="ARBA00022692"/>
    </source>
</evidence>
<keyword evidence="6 7" id="KW-0472">Membrane</keyword>
<accession>A0ABW3VQN8</accession>
<protein>
    <submittedName>
        <fullName evidence="9">MFS transporter</fullName>
    </submittedName>
</protein>
<evidence type="ECO:0000313" key="9">
    <source>
        <dbReference type="EMBL" id="MFD1236666.1"/>
    </source>
</evidence>
<keyword evidence="4 7" id="KW-0812">Transmembrane</keyword>
<evidence type="ECO:0000256" key="6">
    <source>
        <dbReference type="ARBA" id="ARBA00023136"/>
    </source>
</evidence>
<feature type="transmembrane region" description="Helical" evidence="7">
    <location>
        <begin position="143"/>
        <end position="163"/>
    </location>
</feature>
<dbReference type="InterPro" id="IPR011701">
    <property type="entry name" value="MFS"/>
</dbReference>
<feature type="transmembrane region" description="Helical" evidence="7">
    <location>
        <begin position="308"/>
        <end position="337"/>
    </location>
</feature>
<dbReference type="SUPFAM" id="SSF103473">
    <property type="entry name" value="MFS general substrate transporter"/>
    <property type="match status" value="1"/>
</dbReference>
<feature type="transmembrane region" description="Helical" evidence="7">
    <location>
        <begin position="250"/>
        <end position="273"/>
    </location>
</feature>
<keyword evidence="3" id="KW-1003">Cell membrane</keyword>
<dbReference type="PANTHER" id="PTHR23517:SF2">
    <property type="entry name" value="MULTIDRUG RESISTANCE PROTEIN MDTH"/>
    <property type="match status" value="1"/>
</dbReference>
<dbReference type="InterPro" id="IPR036259">
    <property type="entry name" value="MFS_trans_sf"/>
</dbReference>
<feature type="transmembrane region" description="Helical" evidence="7">
    <location>
        <begin position="81"/>
        <end position="98"/>
    </location>
</feature>
<dbReference type="PANTHER" id="PTHR23517">
    <property type="entry name" value="RESISTANCE PROTEIN MDTM, PUTATIVE-RELATED-RELATED"/>
    <property type="match status" value="1"/>
</dbReference>
<evidence type="ECO:0000256" key="3">
    <source>
        <dbReference type="ARBA" id="ARBA00022475"/>
    </source>
</evidence>
<evidence type="ECO:0000256" key="7">
    <source>
        <dbReference type="SAM" id="Phobius"/>
    </source>
</evidence>
<comment type="subcellular location">
    <subcellularLocation>
        <location evidence="1">Cell membrane</location>
        <topology evidence="1">Multi-pass membrane protein</topology>
    </subcellularLocation>
</comment>
<evidence type="ECO:0000259" key="8">
    <source>
        <dbReference type="PROSITE" id="PS50850"/>
    </source>
</evidence>
<dbReference type="EMBL" id="JBHTMB010000240">
    <property type="protein sequence ID" value="MFD1236666.1"/>
    <property type="molecule type" value="Genomic_DNA"/>
</dbReference>
<keyword evidence="10" id="KW-1185">Reference proteome</keyword>
<reference evidence="10" key="1">
    <citation type="journal article" date="2019" name="Int. J. Syst. Evol. Microbiol.">
        <title>The Global Catalogue of Microorganisms (GCM) 10K type strain sequencing project: providing services to taxonomists for standard genome sequencing and annotation.</title>
        <authorList>
            <consortium name="The Broad Institute Genomics Platform"/>
            <consortium name="The Broad Institute Genome Sequencing Center for Infectious Disease"/>
            <person name="Wu L."/>
            <person name="Ma J."/>
        </authorList>
    </citation>
    <scope>NUCLEOTIDE SEQUENCE [LARGE SCALE GENOMIC DNA]</scope>
    <source>
        <strain evidence="10">CCUG 49018</strain>
    </source>
</reference>
<feature type="transmembrane region" description="Helical" evidence="7">
    <location>
        <begin position="169"/>
        <end position="188"/>
    </location>
</feature>
<comment type="caution">
    <text evidence="9">The sequence shown here is derived from an EMBL/GenBank/DDBJ whole genome shotgun (WGS) entry which is preliminary data.</text>
</comment>
<evidence type="ECO:0000256" key="1">
    <source>
        <dbReference type="ARBA" id="ARBA00004651"/>
    </source>
</evidence>
<evidence type="ECO:0000256" key="2">
    <source>
        <dbReference type="ARBA" id="ARBA00022448"/>
    </source>
</evidence>
<keyword evidence="5 7" id="KW-1133">Transmembrane helix</keyword>
<feature type="transmembrane region" description="Helical" evidence="7">
    <location>
        <begin position="104"/>
        <end position="122"/>
    </location>
</feature>
<feature type="domain" description="Major facilitator superfamily (MFS) profile" evidence="8">
    <location>
        <begin position="15"/>
        <end position="399"/>
    </location>
</feature>
<dbReference type="PROSITE" id="PS50850">
    <property type="entry name" value="MFS"/>
    <property type="match status" value="1"/>
</dbReference>